<evidence type="ECO:0000313" key="2">
    <source>
        <dbReference type="Proteomes" id="UP000886520"/>
    </source>
</evidence>
<dbReference type="EMBL" id="JABFUD020000011">
    <property type="protein sequence ID" value="KAI5074001.1"/>
    <property type="molecule type" value="Genomic_DNA"/>
</dbReference>
<keyword evidence="2" id="KW-1185">Reference proteome</keyword>
<evidence type="ECO:0000313" key="1">
    <source>
        <dbReference type="EMBL" id="KAI5074001.1"/>
    </source>
</evidence>
<reference evidence="1" key="1">
    <citation type="submission" date="2021-01" db="EMBL/GenBank/DDBJ databases">
        <title>Adiantum capillus-veneris genome.</title>
        <authorList>
            <person name="Fang Y."/>
            <person name="Liao Q."/>
        </authorList>
    </citation>
    <scope>NUCLEOTIDE SEQUENCE</scope>
    <source>
        <strain evidence="1">H3</strain>
        <tissue evidence="1">Leaf</tissue>
    </source>
</reference>
<organism evidence="1 2">
    <name type="scientific">Adiantum capillus-veneris</name>
    <name type="common">Maidenhair fern</name>
    <dbReference type="NCBI Taxonomy" id="13818"/>
    <lineage>
        <taxon>Eukaryota</taxon>
        <taxon>Viridiplantae</taxon>
        <taxon>Streptophyta</taxon>
        <taxon>Embryophyta</taxon>
        <taxon>Tracheophyta</taxon>
        <taxon>Polypodiopsida</taxon>
        <taxon>Polypodiidae</taxon>
        <taxon>Polypodiales</taxon>
        <taxon>Pteridineae</taxon>
        <taxon>Pteridaceae</taxon>
        <taxon>Vittarioideae</taxon>
        <taxon>Adiantum</taxon>
    </lineage>
</organism>
<sequence>MIVQNTHTHTHTHTHTEWRSSKIFAQYIINVGSRVPHLTFEILNFQITLIRRPQIILRPIQFLADKASFQLIIEPPIHASTLGSKQDCTLNALHIFLMYMQLINL</sequence>
<protein>
    <submittedName>
        <fullName evidence="1">Uncharacterized protein</fullName>
    </submittedName>
</protein>
<comment type="caution">
    <text evidence="1">The sequence shown here is derived from an EMBL/GenBank/DDBJ whole genome shotgun (WGS) entry which is preliminary data.</text>
</comment>
<name>A0A9D4UTX8_ADICA</name>
<accession>A0A9D4UTX8</accession>
<dbReference type="Proteomes" id="UP000886520">
    <property type="component" value="Chromosome 11"/>
</dbReference>
<proteinExistence type="predicted"/>
<gene>
    <name evidence="1" type="ORF">GOP47_0012014</name>
</gene>
<dbReference type="AlphaFoldDB" id="A0A9D4UTX8"/>